<dbReference type="PANTHER" id="PTHR47926">
    <property type="entry name" value="PENTATRICOPEPTIDE REPEAT-CONTAINING PROTEIN"/>
    <property type="match status" value="1"/>
</dbReference>
<dbReference type="Proteomes" id="UP001227230">
    <property type="component" value="Chromosome 19"/>
</dbReference>
<dbReference type="EMBL" id="CP126666">
    <property type="protein sequence ID" value="WKA13328.1"/>
    <property type="molecule type" value="Genomic_DNA"/>
</dbReference>
<evidence type="ECO:0000313" key="1">
    <source>
        <dbReference type="EMBL" id="WKA13328.1"/>
    </source>
</evidence>
<dbReference type="PANTHER" id="PTHR47926:SF429">
    <property type="entry name" value="PPR SUPERFAMILY PROTEIN"/>
    <property type="match status" value="1"/>
</dbReference>
<gene>
    <name evidence="1" type="ORF">VitviT2T_030637</name>
</gene>
<keyword evidence="2" id="KW-1185">Reference proteome</keyword>
<evidence type="ECO:0000313" key="2">
    <source>
        <dbReference type="Proteomes" id="UP001227230"/>
    </source>
</evidence>
<accession>A0ABY9E043</accession>
<reference evidence="1 2" key="1">
    <citation type="journal article" date="2023" name="Hortic Res">
        <title>The complete reference genome for grapevine (Vitis vinifera L.) genetics and breeding.</title>
        <authorList>
            <person name="Shi X."/>
            <person name="Cao S."/>
            <person name="Wang X."/>
            <person name="Huang S."/>
            <person name="Wang Y."/>
            <person name="Liu Z."/>
            <person name="Liu W."/>
            <person name="Leng X."/>
            <person name="Peng Y."/>
            <person name="Wang N."/>
            <person name="Wang Y."/>
            <person name="Ma Z."/>
            <person name="Xu X."/>
            <person name="Zhang F."/>
            <person name="Xue H."/>
            <person name="Zhong H."/>
            <person name="Wang Y."/>
            <person name="Zhang K."/>
            <person name="Velt A."/>
            <person name="Avia K."/>
            <person name="Holtgrawe D."/>
            <person name="Grimplet J."/>
            <person name="Matus J.T."/>
            <person name="Ware D."/>
            <person name="Wu X."/>
            <person name="Wang H."/>
            <person name="Liu C."/>
            <person name="Fang Y."/>
            <person name="Rustenholz C."/>
            <person name="Cheng Z."/>
            <person name="Xiao H."/>
            <person name="Zhou Y."/>
        </authorList>
    </citation>
    <scope>NUCLEOTIDE SEQUENCE [LARGE SCALE GENOMIC DNA]</scope>
    <source>
        <strain evidence="2">cv. Pinot noir / PN40024</strain>
        <tissue evidence="1">Leaf</tissue>
    </source>
</reference>
<protein>
    <submittedName>
        <fullName evidence="1">Uncharacterized protein</fullName>
    </submittedName>
</protein>
<organism evidence="1 2">
    <name type="scientific">Vitis vinifera</name>
    <name type="common">Grape</name>
    <dbReference type="NCBI Taxonomy" id="29760"/>
    <lineage>
        <taxon>Eukaryota</taxon>
        <taxon>Viridiplantae</taxon>
        <taxon>Streptophyta</taxon>
        <taxon>Embryophyta</taxon>
        <taxon>Tracheophyta</taxon>
        <taxon>Spermatophyta</taxon>
        <taxon>Magnoliopsida</taxon>
        <taxon>eudicotyledons</taxon>
        <taxon>Gunneridae</taxon>
        <taxon>Pentapetalae</taxon>
        <taxon>rosids</taxon>
        <taxon>Vitales</taxon>
        <taxon>Vitaceae</taxon>
        <taxon>Viteae</taxon>
        <taxon>Vitis</taxon>
    </lineage>
</organism>
<dbReference type="InterPro" id="IPR046960">
    <property type="entry name" value="PPR_At4g14850-like_plant"/>
</dbReference>
<name>A0ABY9E043_VITVI</name>
<sequence length="136" mass="15102">MKPLSQLSEPNFLHLRLFDQSFHIYSRILHSAGYLASDNYTFMFLVRTSAQLLAHVTGSSTHGAVVKYGFEHEPHVQSGLIYMYAGLGGLVACHWMSSSICEPDLVCQTAMVSACAKVGDFSFKPFDKMSHKDPIV</sequence>
<proteinExistence type="predicted"/>